<organism evidence="1">
    <name type="scientific">Arundo donax</name>
    <name type="common">Giant reed</name>
    <name type="synonym">Donax arundinaceus</name>
    <dbReference type="NCBI Taxonomy" id="35708"/>
    <lineage>
        <taxon>Eukaryota</taxon>
        <taxon>Viridiplantae</taxon>
        <taxon>Streptophyta</taxon>
        <taxon>Embryophyta</taxon>
        <taxon>Tracheophyta</taxon>
        <taxon>Spermatophyta</taxon>
        <taxon>Magnoliopsida</taxon>
        <taxon>Liliopsida</taxon>
        <taxon>Poales</taxon>
        <taxon>Poaceae</taxon>
        <taxon>PACMAD clade</taxon>
        <taxon>Arundinoideae</taxon>
        <taxon>Arundineae</taxon>
        <taxon>Arundo</taxon>
    </lineage>
</organism>
<sequence length="57" mass="6259">MRKSLTCKSMDLCTSYYLLLDPSTFFEEETQDSFILPGRSESLLSATASVTATTASL</sequence>
<accession>A0A0A9C727</accession>
<proteinExistence type="predicted"/>
<reference evidence="1" key="1">
    <citation type="submission" date="2014-09" db="EMBL/GenBank/DDBJ databases">
        <authorList>
            <person name="Magalhaes I.L.F."/>
            <person name="Oliveira U."/>
            <person name="Santos F.R."/>
            <person name="Vidigal T.H.D.A."/>
            <person name="Brescovit A.D."/>
            <person name="Santos A.J."/>
        </authorList>
    </citation>
    <scope>NUCLEOTIDE SEQUENCE</scope>
    <source>
        <tissue evidence="1">Shoot tissue taken approximately 20 cm above the soil surface</tissue>
    </source>
</reference>
<dbReference type="EMBL" id="GBRH01227632">
    <property type="protein sequence ID" value="JAD70263.1"/>
    <property type="molecule type" value="Transcribed_RNA"/>
</dbReference>
<reference evidence="1" key="2">
    <citation type="journal article" date="2015" name="Data Brief">
        <title>Shoot transcriptome of the giant reed, Arundo donax.</title>
        <authorList>
            <person name="Barrero R.A."/>
            <person name="Guerrero F.D."/>
            <person name="Moolhuijzen P."/>
            <person name="Goolsby J.A."/>
            <person name="Tidwell J."/>
            <person name="Bellgard S.E."/>
            <person name="Bellgard M.I."/>
        </authorList>
    </citation>
    <scope>NUCLEOTIDE SEQUENCE</scope>
    <source>
        <tissue evidence="1">Shoot tissue taken approximately 20 cm above the soil surface</tissue>
    </source>
</reference>
<protein>
    <submittedName>
        <fullName evidence="1">Uncharacterized protein</fullName>
    </submittedName>
</protein>
<name>A0A0A9C727_ARUDO</name>
<dbReference type="AlphaFoldDB" id="A0A0A9C727"/>
<evidence type="ECO:0000313" key="1">
    <source>
        <dbReference type="EMBL" id="JAD70263.1"/>
    </source>
</evidence>